<keyword evidence="2" id="KW-1185">Reference proteome</keyword>
<dbReference type="InParanoid" id="A7EVP9"/>
<sequence>MAEKLDINTLTKARASSAEKFHGGGYATRT</sequence>
<name>A7EVP9_SCLS1</name>
<dbReference type="GeneID" id="5485609"/>
<protein>
    <submittedName>
        <fullName evidence="1">Uncharacterized protein</fullName>
    </submittedName>
</protein>
<dbReference type="AlphaFoldDB" id="A7EVP9"/>
<evidence type="ECO:0000313" key="2">
    <source>
        <dbReference type="Proteomes" id="UP000001312"/>
    </source>
</evidence>
<dbReference type="EMBL" id="CH476633">
    <property type="protein sequence ID" value="EDN93541.1"/>
    <property type="molecule type" value="Genomic_DNA"/>
</dbReference>
<reference evidence="2" key="1">
    <citation type="journal article" date="2011" name="PLoS Genet.">
        <title>Genomic analysis of the necrotrophic fungal pathogens Sclerotinia sclerotiorum and Botrytis cinerea.</title>
        <authorList>
            <person name="Amselem J."/>
            <person name="Cuomo C.A."/>
            <person name="van Kan J.A."/>
            <person name="Viaud M."/>
            <person name="Benito E.P."/>
            <person name="Couloux A."/>
            <person name="Coutinho P.M."/>
            <person name="de Vries R.P."/>
            <person name="Dyer P.S."/>
            <person name="Fillinger S."/>
            <person name="Fournier E."/>
            <person name="Gout L."/>
            <person name="Hahn M."/>
            <person name="Kohn L."/>
            <person name="Lapalu N."/>
            <person name="Plummer K.M."/>
            <person name="Pradier J.M."/>
            <person name="Quevillon E."/>
            <person name="Sharon A."/>
            <person name="Simon A."/>
            <person name="ten Have A."/>
            <person name="Tudzynski B."/>
            <person name="Tudzynski P."/>
            <person name="Wincker P."/>
            <person name="Andrew M."/>
            <person name="Anthouard V."/>
            <person name="Beever R.E."/>
            <person name="Beffa R."/>
            <person name="Benoit I."/>
            <person name="Bouzid O."/>
            <person name="Brault B."/>
            <person name="Chen Z."/>
            <person name="Choquer M."/>
            <person name="Collemare J."/>
            <person name="Cotton P."/>
            <person name="Danchin E.G."/>
            <person name="Da Silva C."/>
            <person name="Gautier A."/>
            <person name="Giraud C."/>
            <person name="Giraud T."/>
            <person name="Gonzalez C."/>
            <person name="Grossetete S."/>
            <person name="Guldener U."/>
            <person name="Henrissat B."/>
            <person name="Howlett B.J."/>
            <person name="Kodira C."/>
            <person name="Kretschmer M."/>
            <person name="Lappartient A."/>
            <person name="Leroch M."/>
            <person name="Levis C."/>
            <person name="Mauceli E."/>
            <person name="Neuveglise C."/>
            <person name="Oeser B."/>
            <person name="Pearson M."/>
            <person name="Poulain J."/>
            <person name="Poussereau N."/>
            <person name="Quesneville H."/>
            <person name="Rascle C."/>
            <person name="Schumacher J."/>
            <person name="Segurens B."/>
            <person name="Sexton A."/>
            <person name="Silva E."/>
            <person name="Sirven C."/>
            <person name="Soanes D.M."/>
            <person name="Talbot N.J."/>
            <person name="Templeton M."/>
            <person name="Yandava C."/>
            <person name="Yarden O."/>
            <person name="Zeng Q."/>
            <person name="Rollins J.A."/>
            <person name="Lebrun M.H."/>
            <person name="Dickman M."/>
        </authorList>
    </citation>
    <scope>NUCLEOTIDE SEQUENCE [LARGE SCALE GENOMIC DNA]</scope>
    <source>
        <strain evidence="2">ATCC 18683 / 1980 / Ss-1</strain>
    </source>
</reference>
<accession>A7EVP9</accession>
<evidence type="ECO:0000313" key="1">
    <source>
        <dbReference type="EMBL" id="EDN93541.1"/>
    </source>
</evidence>
<dbReference type="Proteomes" id="UP000001312">
    <property type="component" value="Unassembled WGS sequence"/>
</dbReference>
<dbReference type="RefSeq" id="XP_001589686.1">
    <property type="nucleotide sequence ID" value="XM_001589636.1"/>
</dbReference>
<dbReference type="KEGG" id="ssl:SS1G_09408"/>
<gene>
    <name evidence="1" type="ORF">SS1G_09408</name>
</gene>
<dbReference type="HOGENOM" id="CLU_3406581_0_0_1"/>
<organism evidence="1 2">
    <name type="scientific">Sclerotinia sclerotiorum (strain ATCC 18683 / 1980 / Ss-1)</name>
    <name type="common">White mold</name>
    <name type="synonym">Whetzelinia sclerotiorum</name>
    <dbReference type="NCBI Taxonomy" id="665079"/>
    <lineage>
        <taxon>Eukaryota</taxon>
        <taxon>Fungi</taxon>
        <taxon>Dikarya</taxon>
        <taxon>Ascomycota</taxon>
        <taxon>Pezizomycotina</taxon>
        <taxon>Leotiomycetes</taxon>
        <taxon>Helotiales</taxon>
        <taxon>Sclerotiniaceae</taxon>
        <taxon>Sclerotinia</taxon>
    </lineage>
</organism>
<proteinExistence type="predicted"/>